<evidence type="ECO:0000256" key="6">
    <source>
        <dbReference type="ARBA" id="ARBA00029677"/>
    </source>
</evidence>
<reference evidence="10 11" key="1">
    <citation type="submission" date="2020-01" db="EMBL/GenBank/DDBJ databases">
        <authorList>
            <person name="Gupta K D."/>
        </authorList>
    </citation>
    <scope>NUCLEOTIDE SEQUENCE [LARGE SCALE GENOMIC DNA]</scope>
</reference>
<evidence type="ECO:0000256" key="5">
    <source>
        <dbReference type="ARBA" id="ARBA00022801"/>
    </source>
</evidence>
<evidence type="ECO:0000256" key="8">
    <source>
        <dbReference type="RuleBase" id="RU367082"/>
    </source>
</evidence>
<protein>
    <recommendedName>
        <fullName evidence="4 8">Protein N-terminal glutamine amidohydrolase</fullName>
        <ecNumber evidence="3 8">3.5.1.122</ecNumber>
    </recommendedName>
    <alternativeName>
        <fullName evidence="6 8">Protein NH2-terminal glutamine deamidase</fullName>
    </alternativeName>
</protein>
<dbReference type="InterPro" id="IPR023128">
    <property type="entry name" value="Prot_N_Gln_amidohydro_ab_roll"/>
</dbReference>
<accession>A0A8S0W721</accession>
<dbReference type="InterPro" id="IPR037132">
    <property type="entry name" value="N_Gln_amidohydro_ab_roll_sf"/>
</dbReference>
<evidence type="ECO:0000256" key="1">
    <source>
        <dbReference type="ARBA" id="ARBA00008985"/>
    </source>
</evidence>
<sequence>MLRDKEIAGMWDVYVVFISNANQSVALWSQKAARARGNAVIWDYHVILLLRPRQQDDGSLASRPGKLRSWVYDFDTTLPIPCPWEDYLDSTFFRGITPEYESQFRVVPGPPFLENFASDRSHMVVHPEGNIQAKDSETAEGVMEEPIYYHPPPDYPAICGAGALKSGMKNNLMSHFVSMSVKSDEAACNTSWGKVLDRNGVNTFFENE</sequence>
<dbReference type="OrthoDB" id="191192at2759"/>
<evidence type="ECO:0000256" key="7">
    <source>
        <dbReference type="ARBA" id="ARBA00048768"/>
    </source>
</evidence>
<evidence type="ECO:0000313" key="10">
    <source>
        <dbReference type="EMBL" id="CAA7265438.1"/>
    </source>
</evidence>
<comment type="function">
    <text evidence="8">Mediates the side-chain deamidation of N-terminal glutamine residues to glutamate, an important step in N-end rule pathway of protein degradation. Conversion of the resulting N-terminal glutamine to glutamate renders the protein susceptible to arginylation, polyubiquitination and degradation as specified by the N-end rule. Does not act on substrates with internal or C-terminal glutamine and does not act on non-glutamine residues in any position.</text>
</comment>
<gene>
    <name evidence="10" type="ORF">AAE3_LOCUS7631</name>
</gene>
<keyword evidence="11" id="KW-1185">Reference proteome</keyword>
<organism evidence="10 11">
    <name type="scientific">Cyclocybe aegerita</name>
    <name type="common">Black poplar mushroom</name>
    <name type="synonym">Agrocybe aegerita</name>
    <dbReference type="NCBI Taxonomy" id="1973307"/>
    <lineage>
        <taxon>Eukaryota</taxon>
        <taxon>Fungi</taxon>
        <taxon>Dikarya</taxon>
        <taxon>Basidiomycota</taxon>
        <taxon>Agaricomycotina</taxon>
        <taxon>Agaricomycetes</taxon>
        <taxon>Agaricomycetidae</taxon>
        <taxon>Agaricales</taxon>
        <taxon>Agaricineae</taxon>
        <taxon>Bolbitiaceae</taxon>
        <taxon>Cyclocybe</taxon>
    </lineage>
</organism>
<evidence type="ECO:0000256" key="2">
    <source>
        <dbReference type="ARBA" id="ARBA00011245"/>
    </source>
</evidence>
<comment type="subunit">
    <text evidence="2 8">Monomer.</text>
</comment>
<dbReference type="GO" id="GO:0005634">
    <property type="term" value="C:nucleus"/>
    <property type="evidence" value="ECO:0007669"/>
    <property type="project" value="TreeGrafter"/>
</dbReference>
<comment type="similarity">
    <text evidence="1 8">Belongs to the NTAQ1 family.</text>
</comment>
<evidence type="ECO:0000313" key="11">
    <source>
        <dbReference type="Proteomes" id="UP000467700"/>
    </source>
</evidence>
<dbReference type="InterPro" id="IPR039733">
    <property type="entry name" value="NTAQ1"/>
</dbReference>
<dbReference type="GO" id="GO:0005829">
    <property type="term" value="C:cytosol"/>
    <property type="evidence" value="ECO:0007669"/>
    <property type="project" value="TreeGrafter"/>
</dbReference>
<name>A0A8S0W721_CYCAE</name>
<dbReference type="GO" id="GO:0070773">
    <property type="term" value="F:protein-N-terminal glutamine amidohydrolase activity"/>
    <property type="evidence" value="ECO:0007669"/>
    <property type="project" value="UniProtKB-UniRule"/>
</dbReference>
<evidence type="ECO:0000256" key="4">
    <source>
        <dbReference type="ARBA" id="ARBA00021247"/>
    </source>
</evidence>
<dbReference type="PANTHER" id="PTHR13035">
    <property type="entry name" value="PROTEIN N-TERMINAL GLUTAMINE AMIDOHYDROLASE"/>
    <property type="match status" value="1"/>
</dbReference>
<evidence type="ECO:0000259" key="9">
    <source>
        <dbReference type="Pfam" id="PF09764"/>
    </source>
</evidence>
<dbReference type="Gene3D" id="3.10.620.10">
    <property type="entry name" value="Protein N-terminal glutamine amidohydrolase, alpha beta roll"/>
    <property type="match status" value="1"/>
</dbReference>
<comment type="caution">
    <text evidence="10">The sequence shown here is derived from an EMBL/GenBank/DDBJ whole genome shotgun (WGS) entry which is preliminary data.</text>
</comment>
<dbReference type="EMBL" id="CACVBS010000048">
    <property type="protein sequence ID" value="CAA7265438.1"/>
    <property type="molecule type" value="Genomic_DNA"/>
</dbReference>
<dbReference type="AlphaFoldDB" id="A0A8S0W721"/>
<dbReference type="GO" id="GO:0008418">
    <property type="term" value="F:protein-N-terminal asparagine amidohydrolase activity"/>
    <property type="evidence" value="ECO:0007669"/>
    <property type="project" value="UniProtKB-UniRule"/>
</dbReference>
<comment type="catalytic activity">
    <reaction evidence="7 8">
        <text>N-terminal L-glutaminyl-[protein] + H2O = N-terminal L-glutamyl-[protein] + NH4(+)</text>
        <dbReference type="Rhea" id="RHEA:50680"/>
        <dbReference type="Rhea" id="RHEA-COMP:12668"/>
        <dbReference type="Rhea" id="RHEA-COMP:12777"/>
        <dbReference type="ChEBI" id="CHEBI:15377"/>
        <dbReference type="ChEBI" id="CHEBI:28938"/>
        <dbReference type="ChEBI" id="CHEBI:64721"/>
        <dbReference type="ChEBI" id="CHEBI:64722"/>
        <dbReference type="EC" id="3.5.1.122"/>
    </reaction>
</comment>
<dbReference type="Proteomes" id="UP000467700">
    <property type="component" value="Unassembled WGS sequence"/>
</dbReference>
<dbReference type="Pfam" id="PF09764">
    <property type="entry name" value="Nt_Gln_amidase"/>
    <property type="match status" value="1"/>
</dbReference>
<proteinExistence type="inferred from homology"/>
<dbReference type="EC" id="3.5.1.122" evidence="3 8"/>
<feature type="domain" description="Protein N-terminal glutamine amidohydrolase alpha beta roll" evidence="9">
    <location>
        <begin position="11"/>
        <end position="204"/>
    </location>
</feature>
<keyword evidence="5 8" id="KW-0378">Hydrolase</keyword>
<evidence type="ECO:0000256" key="3">
    <source>
        <dbReference type="ARBA" id="ARBA00012718"/>
    </source>
</evidence>
<dbReference type="PANTHER" id="PTHR13035:SF0">
    <property type="entry name" value="PROTEIN N-TERMINAL GLUTAMINE AMIDOHYDROLASE"/>
    <property type="match status" value="1"/>
</dbReference>